<dbReference type="EMBL" id="BOOP01000004">
    <property type="protein sequence ID" value="GII36349.1"/>
    <property type="molecule type" value="Genomic_DNA"/>
</dbReference>
<sequence length="151" mass="16670">MEPHVVAWLELSKRVSRVGGLLEQATRTSIAELGLTYAEFDVLAALRRAGEPYRLKPSELTRSLFLTSGGTSNVLQRLAAAGHIEREADAEDARSRWVRLTEEGLRVTEAALDASVRAHAEVLRDVPEDAVRQAADALREVLLVIGGRRFR</sequence>
<dbReference type="Gene3D" id="1.10.10.10">
    <property type="entry name" value="Winged helix-like DNA-binding domain superfamily/Winged helix DNA-binding domain"/>
    <property type="match status" value="1"/>
</dbReference>
<dbReference type="InterPro" id="IPR039422">
    <property type="entry name" value="MarR/SlyA-like"/>
</dbReference>
<evidence type="ECO:0000259" key="1">
    <source>
        <dbReference type="PROSITE" id="PS50995"/>
    </source>
</evidence>
<dbReference type="InterPro" id="IPR036390">
    <property type="entry name" value="WH_DNA-bd_sf"/>
</dbReference>
<name>A0A8J3XDB1_9ACTN</name>
<dbReference type="Pfam" id="PF12802">
    <property type="entry name" value="MarR_2"/>
    <property type="match status" value="1"/>
</dbReference>
<dbReference type="PROSITE" id="PS50995">
    <property type="entry name" value="HTH_MARR_2"/>
    <property type="match status" value="1"/>
</dbReference>
<evidence type="ECO:0000313" key="3">
    <source>
        <dbReference type="Proteomes" id="UP000622547"/>
    </source>
</evidence>
<dbReference type="GO" id="GO:0003700">
    <property type="term" value="F:DNA-binding transcription factor activity"/>
    <property type="evidence" value="ECO:0007669"/>
    <property type="project" value="InterPro"/>
</dbReference>
<gene>
    <name evidence="2" type="ORF">Pph01_13520</name>
</gene>
<dbReference type="SMART" id="SM00347">
    <property type="entry name" value="HTH_MARR"/>
    <property type="match status" value="1"/>
</dbReference>
<dbReference type="InterPro" id="IPR000835">
    <property type="entry name" value="HTH_MarR-typ"/>
</dbReference>
<dbReference type="Proteomes" id="UP000622547">
    <property type="component" value="Unassembled WGS sequence"/>
</dbReference>
<dbReference type="SUPFAM" id="SSF46785">
    <property type="entry name" value="Winged helix' DNA-binding domain"/>
    <property type="match status" value="1"/>
</dbReference>
<reference evidence="2 3" key="1">
    <citation type="submission" date="2021-01" db="EMBL/GenBank/DDBJ databases">
        <title>Whole genome shotgun sequence of Planotetraspora phitsanulokensis NBRC 104273.</title>
        <authorList>
            <person name="Komaki H."/>
            <person name="Tamura T."/>
        </authorList>
    </citation>
    <scope>NUCLEOTIDE SEQUENCE [LARGE SCALE GENOMIC DNA]</scope>
    <source>
        <strain evidence="2 3">NBRC 104273</strain>
    </source>
</reference>
<dbReference type="GO" id="GO:0006950">
    <property type="term" value="P:response to stress"/>
    <property type="evidence" value="ECO:0007669"/>
    <property type="project" value="TreeGrafter"/>
</dbReference>
<evidence type="ECO:0000313" key="2">
    <source>
        <dbReference type="EMBL" id="GII36349.1"/>
    </source>
</evidence>
<feature type="domain" description="HTH marR-type" evidence="1">
    <location>
        <begin position="8"/>
        <end position="143"/>
    </location>
</feature>
<dbReference type="AlphaFoldDB" id="A0A8J3XDB1"/>
<dbReference type="InterPro" id="IPR036388">
    <property type="entry name" value="WH-like_DNA-bd_sf"/>
</dbReference>
<accession>A0A8J3XDB1</accession>
<dbReference type="PANTHER" id="PTHR33164:SF104">
    <property type="entry name" value="TRANSCRIPTIONAL REGULATORY PROTEIN"/>
    <property type="match status" value="1"/>
</dbReference>
<dbReference type="PRINTS" id="PR00598">
    <property type="entry name" value="HTHMARR"/>
</dbReference>
<protein>
    <submittedName>
        <fullName evidence="2">MarR family transcriptional regulator</fullName>
    </submittedName>
</protein>
<organism evidence="2 3">
    <name type="scientific">Planotetraspora phitsanulokensis</name>
    <dbReference type="NCBI Taxonomy" id="575192"/>
    <lineage>
        <taxon>Bacteria</taxon>
        <taxon>Bacillati</taxon>
        <taxon>Actinomycetota</taxon>
        <taxon>Actinomycetes</taxon>
        <taxon>Streptosporangiales</taxon>
        <taxon>Streptosporangiaceae</taxon>
        <taxon>Planotetraspora</taxon>
    </lineage>
</organism>
<comment type="caution">
    <text evidence="2">The sequence shown here is derived from an EMBL/GenBank/DDBJ whole genome shotgun (WGS) entry which is preliminary data.</text>
</comment>
<keyword evidence="3" id="KW-1185">Reference proteome</keyword>
<proteinExistence type="predicted"/>
<dbReference type="PANTHER" id="PTHR33164">
    <property type="entry name" value="TRANSCRIPTIONAL REGULATOR, MARR FAMILY"/>
    <property type="match status" value="1"/>
</dbReference>